<evidence type="ECO:0000256" key="4">
    <source>
        <dbReference type="ARBA" id="ARBA00022857"/>
    </source>
</evidence>
<dbReference type="InterPro" id="IPR050259">
    <property type="entry name" value="SDR"/>
</dbReference>
<comment type="similarity">
    <text evidence="2 9">Belongs to the short-chain dehydrogenases/reductases (SDR) family.</text>
</comment>
<keyword evidence="12" id="KW-1185">Reference proteome</keyword>
<dbReference type="EC" id="1.1.1.100" evidence="3 9"/>
<protein>
    <recommendedName>
        <fullName evidence="3 9">3-oxoacyl-[acyl-carrier-protein] reductase</fullName>
        <ecNumber evidence="3 9">1.1.1.100</ecNumber>
    </recommendedName>
</protein>
<feature type="domain" description="Ketoreductase" evidence="10">
    <location>
        <begin position="7"/>
        <end position="189"/>
    </location>
</feature>
<dbReference type="GO" id="GO:0006633">
    <property type="term" value="P:fatty acid biosynthetic process"/>
    <property type="evidence" value="ECO:0007669"/>
    <property type="project" value="UniProtKB-UniPathway"/>
</dbReference>
<dbReference type="NCBIfam" id="NF005559">
    <property type="entry name" value="PRK07231.1"/>
    <property type="match status" value="1"/>
</dbReference>
<feature type="binding site" evidence="8">
    <location>
        <begin position="13"/>
        <end position="16"/>
    </location>
    <ligand>
        <name>NADP(+)</name>
        <dbReference type="ChEBI" id="CHEBI:58349"/>
    </ligand>
</feature>
<keyword evidence="9" id="KW-0276">Fatty acid metabolism</keyword>
<gene>
    <name evidence="11" type="primary">fabG</name>
    <name evidence="11" type="ORF">FEZ08_00140</name>
</gene>
<dbReference type="OrthoDB" id="9803333at2"/>
<comment type="subunit">
    <text evidence="9">Homotetramer.</text>
</comment>
<dbReference type="FunCoup" id="A0A5R8QH82">
    <property type="interactions" value="357"/>
</dbReference>
<dbReference type="AlphaFoldDB" id="A0A5R8QH82"/>
<dbReference type="PROSITE" id="PS00061">
    <property type="entry name" value="ADH_SHORT"/>
    <property type="match status" value="1"/>
</dbReference>
<evidence type="ECO:0000256" key="2">
    <source>
        <dbReference type="ARBA" id="ARBA00006484"/>
    </source>
</evidence>
<dbReference type="UniPathway" id="UPA00094"/>
<accession>A0A5R8QH82</accession>
<dbReference type="GO" id="GO:0051287">
    <property type="term" value="F:NAD binding"/>
    <property type="evidence" value="ECO:0007669"/>
    <property type="project" value="UniProtKB-UniRule"/>
</dbReference>
<evidence type="ECO:0000313" key="12">
    <source>
        <dbReference type="Proteomes" id="UP000306912"/>
    </source>
</evidence>
<dbReference type="InterPro" id="IPR002347">
    <property type="entry name" value="SDR_fam"/>
</dbReference>
<evidence type="ECO:0000256" key="7">
    <source>
        <dbReference type="PIRSR" id="PIRSR611284-1"/>
    </source>
</evidence>
<dbReference type="Proteomes" id="UP000306912">
    <property type="component" value="Unassembled WGS sequence"/>
</dbReference>
<dbReference type="InterPro" id="IPR057326">
    <property type="entry name" value="KR_dom"/>
</dbReference>
<evidence type="ECO:0000259" key="10">
    <source>
        <dbReference type="SMART" id="SM00822"/>
    </source>
</evidence>
<comment type="pathway">
    <text evidence="1 9">Lipid metabolism; fatty acid biosynthesis.</text>
</comment>
<comment type="catalytic activity">
    <reaction evidence="6 9">
        <text>a (3R)-hydroxyacyl-[ACP] + NADP(+) = a 3-oxoacyl-[ACP] + NADPH + H(+)</text>
        <dbReference type="Rhea" id="RHEA:17397"/>
        <dbReference type="Rhea" id="RHEA-COMP:9916"/>
        <dbReference type="Rhea" id="RHEA-COMP:9945"/>
        <dbReference type="ChEBI" id="CHEBI:15378"/>
        <dbReference type="ChEBI" id="CHEBI:57783"/>
        <dbReference type="ChEBI" id="CHEBI:58349"/>
        <dbReference type="ChEBI" id="CHEBI:78776"/>
        <dbReference type="ChEBI" id="CHEBI:78827"/>
        <dbReference type="EC" id="1.1.1.100"/>
    </reaction>
</comment>
<sequence length="250" mass="26383">MLNLKDKVALITGASRGIGRATALKFAELGTSISINYLNEAGLAEAEAVAQEVKAFGVDAFCVMGDVSKFDDAASIVNQTVEHFGRIDILVNNAGITRDTLMLRMKEEDFDAVVDVNLKGAWNMMKNVTPIMLKQKSGSIVNMASVIGLVGNAGQINYAASKAGLIGMTKSLAKELAGRSIRVNALAPGFIKSDMTDKLTDAQKEGILTLVPMKVLGNVEDVANAAAFLSSDMASYITGQTLTIDGGMVM</sequence>
<evidence type="ECO:0000256" key="1">
    <source>
        <dbReference type="ARBA" id="ARBA00005194"/>
    </source>
</evidence>
<dbReference type="NCBIfam" id="NF009466">
    <property type="entry name" value="PRK12826.1-2"/>
    <property type="match status" value="1"/>
</dbReference>
<keyword evidence="9" id="KW-0444">Lipid biosynthesis</keyword>
<feature type="active site" description="Proton acceptor" evidence="7">
    <location>
        <position position="158"/>
    </location>
</feature>
<evidence type="ECO:0000256" key="8">
    <source>
        <dbReference type="PIRSR" id="PIRSR611284-2"/>
    </source>
</evidence>
<evidence type="ECO:0000256" key="5">
    <source>
        <dbReference type="ARBA" id="ARBA00023002"/>
    </source>
</evidence>
<organism evidence="11 12">
    <name type="scientific">Culicoidibacter larvae</name>
    <dbReference type="NCBI Taxonomy" id="2579976"/>
    <lineage>
        <taxon>Bacteria</taxon>
        <taxon>Bacillati</taxon>
        <taxon>Bacillota</taxon>
        <taxon>Culicoidibacteria</taxon>
        <taxon>Culicoidibacterales</taxon>
        <taxon>Culicoidibacteraceae</taxon>
        <taxon>Culicoidibacter</taxon>
    </lineage>
</organism>
<dbReference type="FunFam" id="3.40.50.720:FF:000115">
    <property type="entry name" value="3-oxoacyl-[acyl-carrier-protein] reductase FabG"/>
    <property type="match status" value="1"/>
</dbReference>
<comment type="caution">
    <text evidence="11">The sequence shown here is derived from an EMBL/GenBank/DDBJ whole genome shotgun (WGS) entry which is preliminary data.</text>
</comment>
<dbReference type="InterPro" id="IPR036291">
    <property type="entry name" value="NAD(P)-bd_dom_sf"/>
</dbReference>
<evidence type="ECO:0000256" key="6">
    <source>
        <dbReference type="ARBA" id="ARBA00048508"/>
    </source>
</evidence>
<dbReference type="PRINTS" id="PR00081">
    <property type="entry name" value="GDHRDH"/>
</dbReference>
<keyword evidence="9" id="KW-0275">Fatty acid biosynthesis</keyword>
<dbReference type="GO" id="GO:0004316">
    <property type="term" value="F:3-oxoacyl-[acyl-carrier-protein] reductase (NADPH) activity"/>
    <property type="evidence" value="ECO:0007669"/>
    <property type="project" value="UniProtKB-UniRule"/>
</dbReference>
<dbReference type="Gene3D" id="3.40.50.720">
    <property type="entry name" value="NAD(P)-binding Rossmann-like Domain"/>
    <property type="match status" value="1"/>
</dbReference>
<feature type="binding site" evidence="8">
    <location>
        <position position="191"/>
    </location>
    <ligand>
        <name>NADP(+)</name>
        <dbReference type="ChEBI" id="CHEBI:58349"/>
    </ligand>
</feature>
<dbReference type="SUPFAM" id="SSF51735">
    <property type="entry name" value="NAD(P)-binding Rossmann-fold domains"/>
    <property type="match status" value="1"/>
</dbReference>
<keyword evidence="4 8" id="KW-0521">NADP</keyword>
<dbReference type="InterPro" id="IPR011284">
    <property type="entry name" value="3oxo_ACP_reduc"/>
</dbReference>
<reference evidence="11 12" key="1">
    <citation type="submission" date="2019-05" db="EMBL/GenBank/DDBJ databases">
        <title>Culicoidintestinum kansasii gen. nov., sp. nov. from the gastrointestinal tract of the biting midge, Culicoides sonorensis.</title>
        <authorList>
            <person name="Neupane S."/>
            <person name="Ghosh A."/>
            <person name="Gunther S."/>
            <person name="Martin K."/>
            <person name="Zurek L."/>
        </authorList>
    </citation>
    <scope>NUCLEOTIDE SEQUENCE [LARGE SCALE GENOMIC DNA]</scope>
    <source>
        <strain evidence="11 12">CS-1</strain>
    </source>
</reference>
<evidence type="ECO:0000313" key="11">
    <source>
        <dbReference type="EMBL" id="TLG77060.1"/>
    </source>
</evidence>
<evidence type="ECO:0000256" key="3">
    <source>
        <dbReference type="ARBA" id="ARBA00012948"/>
    </source>
</evidence>
<keyword evidence="9" id="KW-0443">Lipid metabolism</keyword>
<dbReference type="PANTHER" id="PTHR42879">
    <property type="entry name" value="3-OXOACYL-(ACYL-CARRIER-PROTEIN) REDUCTASE"/>
    <property type="match status" value="1"/>
</dbReference>
<dbReference type="PANTHER" id="PTHR42879:SF2">
    <property type="entry name" value="3-OXOACYL-[ACYL-CARRIER-PROTEIN] REDUCTASE FABG"/>
    <property type="match status" value="1"/>
</dbReference>
<dbReference type="EMBL" id="VBWP01000001">
    <property type="protein sequence ID" value="TLG77060.1"/>
    <property type="molecule type" value="Genomic_DNA"/>
</dbReference>
<dbReference type="PRINTS" id="PR00080">
    <property type="entry name" value="SDRFAMILY"/>
</dbReference>
<feature type="binding site" evidence="8">
    <location>
        <begin position="158"/>
        <end position="162"/>
    </location>
    <ligand>
        <name>NADP(+)</name>
        <dbReference type="ChEBI" id="CHEBI:58349"/>
    </ligand>
</feature>
<dbReference type="RefSeq" id="WP_138189672.1">
    <property type="nucleotide sequence ID" value="NZ_VBWP01000001.1"/>
</dbReference>
<dbReference type="NCBIfam" id="TIGR01830">
    <property type="entry name" value="3oxo_ACP_reduc"/>
    <property type="match status" value="1"/>
</dbReference>
<dbReference type="CDD" id="cd05333">
    <property type="entry name" value="BKR_SDR_c"/>
    <property type="match status" value="1"/>
</dbReference>
<dbReference type="InParanoid" id="A0A5R8QH82"/>
<dbReference type="SMART" id="SM00822">
    <property type="entry name" value="PKS_KR"/>
    <property type="match status" value="1"/>
</dbReference>
<name>A0A5R8QH82_9FIRM</name>
<proteinExistence type="inferred from homology"/>
<dbReference type="InterPro" id="IPR020904">
    <property type="entry name" value="Sc_DH/Rdtase_CS"/>
</dbReference>
<comment type="function">
    <text evidence="9">Catalyzes the NADPH-dependent reduction of beta-ketoacyl-ACP substrates to beta-hydroxyacyl-ACP products, the first reductive step in the elongation cycle of fatty acid biosynthesis.</text>
</comment>
<feature type="binding site" evidence="8">
    <location>
        <position position="93"/>
    </location>
    <ligand>
        <name>NADP(+)</name>
        <dbReference type="ChEBI" id="CHEBI:58349"/>
    </ligand>
</feature>
<dbReference type="Pfam" id="PF13561">
    <property type="entry name" value="adh_short_C2"/>
    <property type="match status" value="1"/>
</dbReference>
<keyword evidence="5 9" id="KW-0560">Oxidoreductase</keyword>
<evidence type="ECO:0000256" key="9">
    <source>
        <dbReference type="RuleBase" id="RU366074"/>
    </source>
</evidence>